<dbReference type="OrthoDB" id="674188at2"/>
<dbReference type="EMBL" id="CP011390">
    <property type="protein sequence ID" value="ANE49785.1"/>
    <property type="molecule type" value="Genomic_DNA"/>
</dbReference>
<reference evidence="1 2" key="2">
    <citation type="journal article" date="2016" name="Int. J. Syst. Evol. Microbiol.">
        <title>Flavisolibacter tropicus sp. nov., isolated from tropical soil.</title>
        <authorList>
            <person name="Lee J.J."/>
            <person name="Kang M.S."/>
            <person name="Kim G.S."/>
            <person name="Lee C.S."/>
            <person name="Lim S."/>
            <person name="Lee J."/>
            <person name="Roh S.H."/>
            <person name="Kang H."/>
            <person name="Ha J.M."/>
            <person name="Bae S."/>
            <person name="Jung H.Y."/>
            <person name="Kim M.K."/>
        </authorList>
    </citation>
    <scope>NUCLEOTIDE SEQUENCE [LARGE SCALE GENOMIC DNA]</scope>
    <source>
        <strain evidence="1 2">LCS9</strain>
    </source>
</reference>
<evidence type="ECO:0000313" key="1">
    <source>
        <dbReference type="EMBL" id="ANE49785.1"/>
    </source>
</evidence>
<dbReference type="RefSeq" id="WP_066401922.1">
    <property type="nucleotide sequence ID" value="NZ_CP011390.1"/>
</dbReference>
<sequence>MNESLFYQAVNTKAKENGINPILLLAGIEGLYTFKDVPLSEINYDFLDSLIITIFTLRIGDQFHAMAEQNLSSKNMEHQMTAIEELTELTPAVIERSDNQYLKSFAHVVNGKTPIRKYHEKALEAAAIEVQKAQAHFKEKSIGAIVIEVCRNDIGGKMDLKAVFG</sequence>
<protein>
    <submittedName>
        <fullName evidence="1">Uncharacterized protein</fullName>
    </submittedName>
</protein>
<reference evidence="2" key="1">
    <citation type="submission" date="2015-01" db="EMBL/GenBank/DDBJ databases">
        <title>Flavisolibacter sp./LCS9/ whole genome sequencing.</title>
        <authorList>
            <person name="Kim M.K."/>
            <person name="Srinivasan S."/>
            <person name="Lee J.-J."/>
        </authorList>
    </citation>
    <scope>NUCLEOTIDE SEQUENCE [LARGE SCALE GENOMIC DNA]</scope>
    <source>
        <strain evidence="2">LCS9</strain>
    </source>
</reference>
<dbReference type="Proteomes" id="UP000077177">
    <property type="component" value="Chromosome"/>
</dbReference>
<organism evidence="1 2">
    <name type="scientific">Flavisolibacter tropicus</name>
    <dbReference type="NCBI Taxonomy" id="1492898"/>
    <lineage>
        <taxon>Bacteria</taxon>
        <taxon>Pseudomonadati</taxon>
        <taxon>Bacteroidota</taxon>
        <taxon>Chitinophagia</taxon>
        <taxon>Chitinophagales</taxon>
        <taxon>Chitinophagaceae</taxon>
        <taxon>Flavisolibacter</taxon>
    </lineage>
</organism>
<gene>
    <name evidence="1" type="ORF">SY85_04030</name>
</gene>
<keyword evidence="2" id="KW-1185">Reference proteome</keyword>
<evidence type="ECO:0000313" key="2">
    <source>
        <dbReference type="Proteomes" id="UP000077177"/>
    </source>
</evidence>
<name>A0A172TRS6_9BACT</name>
<dbReference type="KEGG" id="fla:SY85_04030"/>
<accession>A0A172TRS6</accession>
<dbReference type="AlphaFoldDB" id="A0A172TRS6"/>
<proteinExistence type="predicted"/>